<dbReference type="GO" id="GO:0030145">
    <property type="term" value="F:manganese ion binding"/>
    <property type="evidence" value="ECO:0007669"/>
    <property type="project" value="InterPro"/>
</dbReference>
<sequence length="261" mass="29839">MSYIDIHGHYAWGIDDGVKDLEMAKKTLSIAALEGIDTIVATPHFTSGKTTKEDQEKMIARINDLKALASTYNIKVLQGCELMLNKDSDEAIEKGIYLPFENTKYMLCEYDVTKPTQSFLNHFDDYLRSVRIKGYKPIIAHVERYFHEGIDLDYVQYLIDLGCVIQINTTSVLGLGLPVHTQNAMKLLDANMVHVIATDTHQCEGRRVPNMQKAYDTLIDKGFSKTYAELLLSGNPNHLILNEEIEYPHYKRSFFARKFKH</sequence>
<dbReference type="RefSeq" id="WP_125120178.1">
    <property type="nucleotide sequence ID" value="NZ_AP019309.1"/>
</dbReference>
<evidence type="ECO:0000256" key="3">
    <source>
        <dbReference type="ARBA" id="ARBA00022801"/>
    </source>
</evidence>
<evidence type="ECO:0000313" key="7">
    <source>
        <dbReference type="Proteomes" id="UP000268059"/>
    </source>
</evidence>
<dbReference type="Gene3D" id="3.20.20.140">
    <property type="entry name" value="Metal-dependent hydrolases"/>
    <property type="match status" value="1"/>
</dbReference>
<dbReference type="EMBL" id="AP019309">
    <property type="protein sequence ID" value="BBH27458.1"/>
    <property type="molecule type" value="Genomic_DNA"/>
</dbReference>
<dbReference type="PANTHER" id="PTHR39181:SF1">
    <property type="entry name" value="TYROSINE-PROTEIN PHOSPHATASE YWQE"/>
    <property type="match status" value="1"/>
</dbReference>
<reference evidence="6 7" key="1">
    <citation type="submission" date="2018-11" db="EMBL/GenBank/DDBJ databases">
        <title>Novel Erysipelotrichaceae bacterium isolated from small intestine of a swine.</title>
        <authorList>
            <person name="Kim J.S."/>
            <person name="Choe H."/>
            <person name="Lee Y.R."/>
            <person name="Kim K.M."/>
            <person name="Park D.S."/>
        </authorList>
    </citation>
    <scope>NUCLEOTIDE SEQUENCE [LARGE SCALE GENOMIC DNA]</scope>
    <source>
        <strain evidence="6 7">SG0102</strain>
    </source>
</reference>
<dbReference type="Proteomes" id="UP000268059">
    <property type="component" value="Chromosome"/>
</dbReference>
<comment type="catalytic activity">
    <reaction evidence="5">
        <text>O-phospho-L-tyrosyl-[protein] + H2O = L-tyrosyl-[protein] + phosphate</text>
        <dbReference type="Rhea" id="RHEA:10684"/>
        <dbReference type="Rhea" id="RHEA-COMP:10136"/>
        <dbReference type="Rhea" id="RHEA-COMP:20101"/>
        <dbReference type="ChEBI" id="CHEBI:15377"/>
        <dbReference type="ChEBI" id="CHEBI:43474"/>
        <dbReference type="ChEBI" id="CHEBI:46858"/>
        <dbReference type="ChEBI" id="CHEBI:61978"/>
        <dbReference type="EC" id="3.1.3.48"/>
    </reaction>
</comment>
<dbReference type="InParanoid" id="A0A3G9JSN4"/>
<protein>
    <recommendedName>
        <fullName evidence="2">protein-tyrosine-phosphatase</fullName>
        <ecNumber evidence="2">3.1.3.48</ecNumber>
    </recommendedName>
</protein>
<keyword evidence="7" id="KW-1185">Reference proteome</keyword>
<proteinExistence type="inferred from homology"/>
<organism evidence="6 7">
    <name type="scientific">Intestinibaculum porci</name>
    <dbReference type="NCBI Taxonomy" id="2487118"/>
    <lineage>
        <taxon>Bacteria</taxon>
        <taxon>Bacillati</taxon>
        <taxon>Bacillota</taxon>
        <taxon>Erysipelotrichia</taxon>
        <taxon>Erysipelotrichales</taxon>
        <taxon>Erysipelotrichaceae</taxon>
        <taxon>Intestinibaculum</taxon>
    </lineage>
</organism>
<dbReference type="FunCoup" id="A0A3G9JSN4">
    <property type="interactions" value="68"/>
</dbReference>
<keyword evidence="3" id="KW-0378">Hydrolase</keyword>
<dbReference type="AlphaFoldDB" id="A0A3G9JSN4"/>
<dbReference type="PANTHER" id="PTHR39181">
    <property type="entry name" value="TYROSINE-PROTEIN PHOSPHATASE YWQE"/>
    <property type="match status" value="1"/>
</dbReference>
<dbReference type="InterPro" id="IPR016667">
    <property type="entry name" value="Caps_polysacc_synth_CpsB/CapC"/>
</dbReference>
<evidence type="ECO:0000256" key="1">
    <source>
        <dbReference type="ARBA" id="ARBA00005750"/>
    </source>
</evidence>
<gene>
    <name evidence="6" type="ORF">SG0102_23920</name>
</gene>
<dbReference type="KEGG" id="ebm:SG0102_23920"/>
<dbReference type="InterPro" id="IPR016195">
    <property type="entry name" value="Pol/histidinol_Pase-like"/>
</dbReference>
<dbReference type="EC" id="3.1.3.48" evidence="2"/>
<dbReference type="Pfam" id="PF19567">
    <property type="entry name" value="CpsB_CapC"/>
    <property type="match status" value="1"/>
</dbReference>
<evidence type="ECO:0000256" key="2">
    <source>
        <dbReference type="ARBA" id="ARBA00013064"/>
    </source>
</evidence>
<evidence type="ECO:0000256" key="4">
    <source>
        <dbReference type="ARBA" id="ARBA00022912"/>
    </source>
</evidence>
<dbReference type="OrthoDB" id="9788539at2"/>
<dbReference type="SUPFAM" id="SSF89550">
    <property type="entry name" value="PHP domain-like"/>
    <property type="match status" value="1"/>
</dbReference>
<evidence type="ECO:0000313" key="6">
    <source>
        <dbReference type="EMBL" id="BBH27458.1"/>
    </source>
</evidence>
<dbReference type="GO" id="GO:0004725">
    <property type="term" value="F:protein tyrosine phosphatase activity"/>
    <property type="evidence" value="ECO:0007669"/>
    <property type="project" value="UniProtKB-EC"/>
</dbReference>
<keyword evidence="4" id="KW-0904">Protein phosphatase</keyword>
<accession>A0A3G9JSN4</accession>
<evidence type="ECO:0000256" key="5">
    <source>
        <dbReference type="ARBA" id="ARBA00051722"/>
    </source>
</evidence>
<name>A0A3G9JSN4_9FIRM</name>
<comment type="similarity">
    <text evidence="1">Belongs to the metallo-dependent hydrolases superfamily. CpsB/CapC family.</text>
</comment>
<dbReference type="PIRSF" id="PIRSF016557">
    <property type="entry name" value="Caps_synth_CpsB"/>
    <property type="match status" value="1"/>
</dbReference>